<comment type="subcellular location">
    <subcellularLocation>
        <location evidence="1">Membrane</location>
    </subcellularLocation>
</comment>
<dbReference type="PANTHER" id="PTHR10465:SF3">
    <property type="entry name" value="TRANSMEMBRANE GTPASE MARF-RELATED"/>
    <property type="match status" value="1"/>
</dbReference>
<dbReference type="GO" id="GO:0005525">
    <property type="term" value="F:GTP binding"/>
    <property type="evidence" value="ECO:0007669"/>
    <property type="project" value="UniProtKB-KW"/>
</dbReference>
<dbReference type="InterPro" id="IPR027094">
    <property type="entry name" value="Mitofusin_fam"/>
</dbReference>
<reference evidence="8 9" key="1">
    <citation type="submission" date="2018-11" db="EMBL/GenBank/DDBJ databases">
        <authorList>
            <consortium name="Pathogen Informatics"/>
        </authorList>
    </citation>
    <scope>NUCLEOTIDE SEQUENCE [LARGE SCALE GENOMIC DNA]</scope>
</reference>
<proteinExistence type="predicted"/>
<evidence type="ECO:0000256" key="2">
    <source>
        <dbReference type="ARBA" id="ARBA00022741"/>
    </source>
</evidence>
<dbReference type="EMBL" id="UYYB01127604">
    <property type="protein sequence ID" value="VDM84100.1"/>
    <property type="molecule type" value="Genomic_DNA"/>
</dbReference>
<keyword evidence="9" id="KW-1185">Reference proteome</keyword>
<dbReference type="Proteomes" id="UP000270094">
    <property type="component" value="Unassembled WGS sequence"/>
</dbReference>
<dbReference type="Gene3D" id="3.40.50.300">
    <property type="entry name" value="P-loop containing nucleotide triphosphate hydrolases"/>
    <property type="match status" value="1"/>
</dbReference>
<dbReference type="InterPro" id="IPR030381">
    <property type="entry name" value="G_DYNAMIN_dom"/>
</dbReference>
<evidence type="ECO:0000256" key="4">
    <source>
        <dbReference type="ARBA" id="ARBA00023054"/>
    </source>
</evidence>
<dbReference type="AlphaFoldDB" id="A0A3P7JET5"/>
<evidence type="ECO:0000313" key="9">
    <source>
        <dbReference type="Proteomes" id="UP000270094"/>
    </source>
</evidence>
<dbReference type="PANTHER" id="PTHR10465">
    <property type="entry name" value="TRANSMEMBRANE GTPASE FZO1"/>
    <property type="match status" value="1"/>
</dbReference>
<name>A0A3P7JET5_STRVU</name>
<evidence type="ECO:0000256" key="1">
    <source>
        <dbReference type="ARBA" id="ARBA00004370"/>
    </source>
</evidence>
<dbReference type="GO" id="GO:0003924">
    <property type="term" value="F:GTPase activity"/>
    <property type="evidence" value="ECO:0007669"/>
    <property type="project" value="InterPro"/>
</dbReference>
<evidence type="ECO:0000256" key="6">
    <source>
        <dbReference type="ARBA" id="ARBA00023136"/>
    </source>
</evidence>
<keyword evidence="2" id="KW-0547">Nucleotide-binding</keyword>
<evidence type="ECO:0000259" key="7">
    <source>
        <dbReference type="PROSITE" id="PS51718"/>
    </source>
</evidence>
<dbReference type="SUPFAM" id="SSF52540">
    <property type="entry name" value="P-loop containing nucleoside triphosphate hydrolases"/>
    <property type="match status" value="1"/>
</dbReference>
<gene>
    <name evidence="8" type="ORF">SVUK_LOCUS19098</name>
</gene>
<organism evidence="8 9">
    <name type="scientific">Strongylus vulgaris</name>
    <name type="common">Blood worm</name>
    <dbReference type="NCBI Taxonomy" id="40348"/>
    <lineage>
        <taxon>Eukaryota</taxon>
        <taxon>Metazoa</taxon>
        <taxon>Ecdysozoa</taxon>
        <taxon>Nematoda</taxon>
        <taxon>Chromadorea</taxon>
        <taxon>Rhabditida</taxon>
        <taxon>Rhabditina</taxon>
        <taxon>Rhabditomorpha</taxon>
        <taxon>Strongyloidea</taxon>
        <taxon>Strongylidae</taxon>
        <taxon>Strongylus</taxon>
    </lineage>
</organism>
<dbReference type="InterPro" id="IPR027417">
    <property type="entry name" value="P-loop_NTPase"/>
</dbReference>
<dbReference type="InterPro" id="IPR045063">
    <property type="entry name" value="Dynamin_N"/>
</dbReference>
<evidence type="ECO:0000313" key="8">
    <source>
        <dbReference type="EMBL" id="VDM84100.1"/>
    </source>
</evidence>
<feature type="domain" description="Dynamin-type G" evidence="7">
    <location>
        <begin position="1"/>
        <end position="115"/>
    </location>
</feature>
<accession>A0A3P7JET5</accession>
<keyword evidence="6" id="KW-0472">Membrane</keyword>
<dbReference type="GO" id="GO:0008053">
    <property type="term" value="P:mitochondrial fusion"/>
    <property type="evidence" value="ECO:0007669"/>
    <property type="project" value="TreeGrafter"/>
</dbReference>
<dbReference type="PROSITE" id="PS51718">
    <property type="entry name" value="G_DYNAMIN_2"/>
    <property type="match status" value="1"/>
</dbReference>
<sequence>MVPDEQAAEIEQFRESIRTIMETFRRDNMKVVFFGSPGVDLSPEFDSWIDKHCLDADVFVLVLNAESTLTQAEKSFFYRVAKKLSKPNVFILNNRWDASASESEHVDDVNFSVFL</sequence>
<keyword evidence="5" id="KW-0342">GTP-binding</keyword>
<dbReference type="GO" id="GO:0051646">
    <property type="term" value="P:mitochondrion localization"/>
    <property type="evidence" value="ECO:0007669"/>
    <property type="project" value="TreeGrafter"/>
</dbReference>
<keyword evidence="3" id="KW-0378">Hydrolase</keyword>
<dbReference type="Pfam" id="PF00350">
    <property type="entry name" value="Dynamin_N"/>
    <property type="match status" value="1"/>
</dbReference>
<keyword evidence="4" id="KW-0175">Coiled coil</keyword>
<protein>
    <recommendedName>
        <fullName evidence="7">Dynamin-type G domain-containing protein</fullName>
    </recommendedName>
</protein>
<evidence type="ECO:0000256" key="5">
    <source>
        <dbReference type="ARBA" id="ARBA00023134"/>
    </source>
</evidence>
<dbReference type="OrthoDB" id="6256226at2759"/>
<dbReference type="GO" id="GO:0005741">
    <property type="term" value="C:mitochondrial outer membrane"/>
    <property type="evidence" value="ECO:0007669"/>
    <property type="project" value="TreeGrafter"/>
</dbReference>
<evidence type="ECO:0000256" key="3">
    <source>
        <dbReference type="ARBA" id="ARBA00022801"/>
    </source>
</evidence>